<feature type="region of interest" description="Disordered" evidence="1">
    <location>
        <begin position="1"/>
        <end position="51"/>
    </location>
</feature>
<reference evidence="3" key="1">
    <citation type="submission" date="2016-06" db="EMBL/GenBank/DDBJ databases">
        <authorList>
            <person name="Varghese N."/>
            <person name="Submissions Spin"/>
        </authorList>
    </citation>
    <scope>NUCLEOTIDE SEQUENCE [LARGE SCALE GENOMIC DNA]</scope>
    <source>
        <strain evidence="3">DSM 44875</strain>
    </source>
</reference>
<keyword evidence="3" id="KW-1185">Reference proteome</keyword>
<feature type="compositionally biased region" description="Basic and acidic residues" evidence="1">
    <location>
        <begin position="1"/>
        <end position="11"/>
    </location>
</feature>
<protein>
    <submittedName>
        <fullName evidence="2">Uncharacterized protein</fullName>
    </submittedName>
</protein>
<dbReference type="Proteomes" id="UP000198243">
    <property type="component" value="Chromosome I"/>
</dbReference>
<accession>A0A1C4WKV8</accession>
<organism evidence="2 3">
    <name type="scientific">Micromonospora coriariae</name>
    <dbReference type="NCBI Taxonomy" id="285665"/>
    <lineage>
        <taxon>Bacteria</taxon>
        <taxon>Bacillati</taxon>
        <taxon>Actinomycetota</taxon>
        <taxon>Actinomycetes</taxon>
        <taxon>Micromonosporales</taxon>
        <taxon>Micromonosporaceae</taxon>
        <taxon>Micromonospora</taxon>
    </lineage>
</organism>
<evidence type="ECO:0000313" key="3">
    <source>
        <dbReference type="Proteomes" id="UP000198243"/>
    </source>
</evidence>
<gene>
    <name evidence="2" type="ORF">GA0070607_3760</name>
</gene>
<dbReference type="AlphaFoldDB" id="A0A1C4WKV8"/>
<name>A0A1C4WKV8_9ACTN</name>
<proteinExistence type="predicted"/>
<evidence type="ECO:0000256" key="1">
    <source>
        <dbReference type="SAM" id="MobiDB-lite"/>
    </source>
</evidence>
<dbReference type="EMBL" id="LT607412">
    <property type="protein sequence ID" value="SCE96531.1"/>
    <property type="molecule type" value="Genomic_DNA"/>
</dbReference>
<evidence type="ECO:0000313" key="2">
    <source>
        <dbReference type="EMBL" id="SCE96531.1"/>
    </source>
</evidence>
<sequence length="51" mass="5248">MTGATDLDRAVTAEPAPIGGARVSRGAGIVTRTDRSNRSAVAYPPPPARSR</sequence>